<dbReference type="Gene3D" id="1.10.510.10">
    <property type="entry name" value="Transferase(Phosphotransferase) domain 1"/>
    <property type="match status" value="1"/>
</dbReference>
<dbReference type="Gene3D" id="3.30.200.20">
    <property type="entry name" value="Phosphorylase Kinase, domain 1"/>
    <property type="match status" value="1"/>
</dbReference>
<dbReference type="InterPro" id="IPR007330">
    <property type="entry name" value="MIT_dom"/>
</dbReference>
<keyword evidence="20" id="KW-1185">Reference proteome</keyword>
<dbReference type="GO" id="GO:0034045">
    <property type="term" value="C:phagophore assembly site membrane"/>
    <property type="evidence" value="ECO:0007669"/>
    <property type="project" value="TreeGrafter"/>
</dbReference>
<dbReference type="GO" id="GO:0061709">
    <property type="term" value="P:reticulophagy"/>
    <property type="evidence" value="ECO:0007669"/>
    <property type="project" value="TreeGrafter"/>
</dbReference>
<evidence type="ECO:0000313" key="18">
    <source>
        <dbReference type="EMBL" id="MBC1177060.1"/>
    </source>
</evidence>
<keyword evidence="7" id="KW-0677">Repeat</keyword>
<keyword evidence="11" id="KW-0072">Autophagy</keyword>
<name>A0A1B0CF61_LUTLO</name>
<dbReference type="InterPro" id="IPR036181">
    <property type="entry name" value="MIT_dom_sf"/>
</dbReference>
<evidence type="ECO:0000256" key="8">
    <source>
        <dbReference type="ARBA" id="ARBA00022741"/>
    </source>
</evidence>
<evidence type="ECO:0000256" key="9">
    <source>
        <dbReference type="ARBA" id="ARBA00022777"/>
    </source>
</evidence>
<dbReference type="PROSITE" id="PS00107">
    <property type="entry name" value="PROTEIN_KINASE_ATP"/>
    <property type="match status" value="1"/>
</dbReference>
<dbReference type="GO" id="GO:0005829">
    <property type="term" value="C:cytosol"/>
    <property type="evidence" value="ECO:0007669"/>
    <property type="project" value="TreeGrafter"/>
</dbReference>
<comment type="similarity">
    <text evidence="16">Belongs to the protein kinase superfamily.</text>
</comment>
<evidence type="ECO:0000256" key="1">
    <source>
        <dbReference type="ARBA" id="ARBA00004496"/>
    </source>
</evidence>
<evidence type="ECO:0000313" key="20">
    <source>
        <dbReference type="Proteomes" id="UP000092461"/>
    </source>
</evidence>
<dbReference type="EC" id="2.7.11.1" evidence="2"/>
<keyword evidence="8 15" id="KW-0547">Nucleotide-binding</keyword>
<reference evidence="19" key="3">
    <citation type="submission" date="2020-05" db="UniProtKB">
        <authorList>
            <consortium name="EnsemblMetazoa"/>
        </authorList>
    </citation>
    <scope>IDENTIFICATION</scope>
    <source>
        <strain evidence="19">Jacobina</strain>
    </source>
</reference>
<dbReference type="SMART" id="SM00745">
    <property type="entry name" value="MIT"/>
    <property type="match status" value="2"/>
</dbReference>
<dbReference type="EMBL" id="GITU01008357">
    <property type="protein sequence ID" value="MBC1177060.1"/>
    <property type="molecule type" value="Transcribed_RNA"/>
</dbReference>
<dbReference type="GO" id="GO:0034727">
    <property type="term" value="P:piecemeal microautophagy of the nucleus"/>
    <property type="evidence" value="ECO:0007669"/>
    <property type="project" value="TreeGrafter"/>
</dbReference>
<dbReference type="EMBL" id="AJWK01009718">
    <property type="status" value="NOT_ANNOTATED_CDS"/>
    <property type="molecule type" value="Genomic_DNA"/>
</dbReference>
<evidence type="ECO:0000256" key="16">
    <source>
        <dbReference type="RuleBase" id="RU000304"/>
    </source>
</evidence>
<dbReference type="FunFam" id="1.10.510.10:FF:000804">
    <property type="entry name" value="Blast:Serine/threonine-protein kinase ULK3"/>
    <property type="match status" value="1"/>
</dbReference>
<dbReference type="GO" id="GO:0004674">
    <property type="term" value="F:protein serine/threonine kinase activity"/>
    <property type="evidence" value="ECO:0007669"/>
    <property type="project" value="UniProtKB-KW"/>
</dbReference>
<keyword evidence="5 16" id="KW-0723">Serine/threonine-protein kinase</keyword>
<dbReference type="VEuPathDB" id="VectorBase:LLOJ002981"/>
<dbReference type="AlphaFoldDB" id="A0A1B0CF61"/>
<evidence type="ECO:0000256" key="10">
    <source>
        <dbReference type="ARBA" id="ARBA00022840"/>
    </source>
</evidence>
<keyword evidence="4" id="KW-0963">Cytoplasm</keyword>
<evidence type="ECO:0000256" key="6">
    <source>
        <dbReference type="ARBA" id="ARBA00022679"/>
    </source>
</evidence>
<evidence type="ECO:0000256" key="4">
    <source>
        <dbReference type="ARBA" id="ARBA00022490"/>
    </source>
</evidence>
<dbReference type="InterPro" id="IPR000719">
    <property type="entry name" value="Prot_kinase_dom"/>
</dbReference>
<dbReference type="PROSITE" id="PS00108">
    <property type="entry name" value="PROTEIN_KINASE_ST"/>
    <property type="match status" value="1"/>
</dbReference>
<dbReference type="SMART" id="SM00220">
    <property type="entry name" value="S_TKc"/>
    <property type="match status" value="1"/>
</dbReference>
<evidence type="ECO:0000256" key="13">
    <source>
        <dbReference type="ARBA" id="ARBA00047899"/>
    </source>
</evidence>
<dbReference type="PANTHER" id="PTHR24348">
    <property type="entry name" value="SERINE/THREONINE-PROTEIN KINASE UNC-51-RELATED"/>
    <property type="match status" value="1"/>
</dbReference>
<comment type="subcellular location">
    <subcellularLocation>
        <location evidence="1">Cytoplasm</location>
    </subcellularLocation>
</comment>
<comment type="catalytic activity">
    <reaction evidence="14">
        <text>L-seryl-[protein] + ATP = O-phospho-L-seryl-[protein] + ADP + H(+)</text>
        <dbReference type="Rhea" id="RHEA:17989"/>
        <dbReference type="Rhea" id="RHEA-COMP:9863"/>
        <dbReference type="Rhea" id="RHEA-COMP:11604"/>
        <dbReference type="ChEBI" id="CHEBI:15378"/>
        <dbReference type="ChEBI" id="CHEBI:29999"/>
        <dbReference type="ChEBI" id="CHEBI:30616"/>
        <dbReference type="ChEBI" id="CHEBI:83421"/>
        <dbReference type="ChEBI" id="CHEBI:456216"/>
        <dbReference type="EC" id="2.7.11.1"/>
    </reaction>
</comment>
<evidence type="ECO:0000256" key="5">
    <source>
        <dbReference type="ARBA" id="ARBA00022527"/>
    </source>
</evidence>
<comment type="catalytic activity">
    <reaction evidence="13">
        <text>L-threonyl-[protein] + ATP = O-phospho-L-threonyl-[protein] + ADP + H(+)</text>
        <dbReference type="Rhea" id="RHEA:46608"/>
        <dbReference type="Rhea" id="RHEA-COMP:11060"/>
        <dbReference type="Rhea" id="RHEA-COMP:11605"/>
        <dbReference type="ChEBI" id="CHEBI:15378"/>
        <dbReference type="ChEBI" id="CHEBI:30013"/>
        <dbReference type="ChEBI" id="CHEBI:30616"/>
        <dbReference type="ChEBI" id="CHEBI:61977"/>
        <dbReference type="ChEBI" id="CHEBI:456216"/>
        <dbReference type="EC" id="2.7.11.1"/>
    </reaction>
</comment>
<evidence type="ECO:0000256" key="11">
    <source>
        <dbReference type="ARBA" id="ARBA00023006"/>
    </source>
</evidence>
<evidence type="ECO:0000256" key="2">
    <source>
        <dbReference type="ARBA" id="ARBA00012513"/>
    </source>
</evidence>
<evidence type="ECO:0000259" key="17">
    <source>
        <dbReference type="PROSITE" id="PS50011"/>
    </source>
</evidence>
<organism evidence="19 20">
    <name type="scientific">Lutzomyia longipalpis</name>
    <name type="common">Sand fly</name>
    <dbReference type="NCBI Taxonomy" id="7200"/>
    <lineage>
        <taxon>Eukaryota</taxon>
        <taxon>Metazoa</taxon>
        <taxon>Ecdysozoa</taxon>
        <taxon>Arthropoda</taxon>
        <taxon>Hexapoda</taxon>
        <taxon>Insecta</taxon>
        <taxon>Pterygota</taxon>
        <taxon>Neoptera</taxon>
        <taxon>Endopterygota</taxon>
        <taxon>Diptera</taxon>
        <taxon>Nematocera</taxon>
        <taxon>Psychodoidea</taxon>
        <taxon>Psychodidae</taxon>
        <taxon>Lutzomyia</taxon>
        <taxon>Lutzomyia</taxon>
    </lineage>
</organism>
<dbReference type="FunFam" id="3.30.200.20:FF:000042">
    <property type="entry name" value="Aurora kinase A"/>
    <property type="match status" value="1"/>
</dbReference>
<dbReference type="InterPro" id="IPR011009">
    <property type="entry name" value="Kinase-like_dom_sf"/>
</dbReference>
<evidence type="ECO:0000256" key="14">
    <source>
        <dbReference type="ARBA" id="ARBA00048679"/>
    </source>
</evidence>
<reference evidence="18" key="2">
    <citation type="journal article" date="2020" name="BMC">
        <title>Leishmania infection induces a limited differential gene expression in the sand fly midgut.</title>
        <authorList>
            <person name="Coutinho-Abreu I.V."/>
            <person name="Serafim T.D."/>
            <person name="Meneses C."/>
            <person name="Kamhawi S."/>
            <person name="Oliveira F."/>
            <person name="Valenzuela J.G."/>
        </authorList>
    </citation>
    <scope>NUCLEOTIDE SEQUENCE</scope>
    <source>
        <strain evidence="18">Jacobina</strain>
        <tissue evidence="18">Midgut</tissue>
    </source>
</reference>
<dbReference type="InterPro" id="IPR008271">
    <property type="entry name" value="Ser/Thr_kinase_AS"/>
</dbReference>
<dbReference type="InterPro" id="IPR045269">
    <property type="entry name" value="Atg1-like"/>
</dbReference>
<dbReference type="SUPFAM" id="SSF56112">
    <property type="entry name" value="Protein kinase-like (PK-like)"/>
    <property type="match status" value="1"/>
</dbReference>
<dbReference type="GO" id="GO:0005776">
    <property type="term" value="C:autophagosome"/>
    <property type="evidence" value="ECO:0007669"/>
    <property type="project" value="TreeGrafter"/>
</dbReference>
<dbReference type="InterPro" id="IPR017441">
    <property type="entry name" value="Protein_kinase_ATP_BS"/>
</dbReference>
<evidence type="ECO:0000256" key="3">
    <source>
        <dbReference type="ARBA" id="ARBA00021644"/>
    </source>
</evidence>
<dbReference type="GO" id="GO:0000422">
    <property type="term" value="P:autophagy of mitochondrion"/>
    <property type="evidence" value="ECO:0007669"/>
    <property type="project" value="TreeGrafter"/>
</dbReference>
<dbReference type="PANTHER" id="PTHR24348:SF65">
    <property type="entry name" value="SERINE_THREONINE-PROTEIN KINASE ULK3"/>
    <property type="match status" value="1"/>
</dbReference>
<sequence length="470" mass="54286">MTFEATPKITDYELLEKLGSGSYATVHRCQKKATKEIFAVKCVEKSKLTRSSVDNIITEIRLLRRLKHQHIVEMHDFLYDDKNIYIVMEYCNSGSLSGFIKRRNVLPESTCRFFLRQLALALEYMRENNVSHFDLKPQNLLLSKTPQVVLKVADFGFAQHIELGQENTTIKGSPLYMAPEILLRNCYDCKADLWSIGVILYECLFGKAPYSSKSLAELMEKIRLLQKIEIPQNTRISPECEDLLTRLLQHDRQKRIDFRDFFQHDFLDLRHAPCEKNFERALEIVREAVEADTRGDLEQAYHLYCESLQFFVPYVQAEQDIAKKQALRARVRTYMQRAEEIKHALTGEKPPTQSSVRNALTPRLLYQQLHALSHSSPALRDGLEIGRQGELYAHEGNYRAALESLKTSLGSLVPLLGQEPKGQRRELLHQQIQAWMKDAESLKSLLSARDMQDDKDIPNSHNTHSYCSIQ</sequence>
<accession>A0A1B0CF61</accession>
<feature type="binding site" evidence="15">
    <location>
        <position position="41"/>
    </location>
    <ligand>
        <name>ATP</name>
        <dbReference type="ChEBI" id="CHEBI:30616"/>
    </ligand>
</feature>
<dbReference type="Proteomes" id="UP000092461">
    <property type="component" value="Unassembled WGS sequence"/>
</dbReference>
<evidence type="ECO:0000313" key="19">
    <source>
        <dbReference type="EnsemblMetazoa" id="LLOJ002981-PA"/>
    </source>
</evidence>
<dbReference type="GO" id="GO:0042594">
    <property type="term" value="P:response to starvation"/>
    <property type="evidence" value="ECO:0007669"/>
    <property type="project" value="TreeGrafter"/>
</dbReference>
<dbReference type="PROSITE" id="PS50011">
    <property type="entry name" value="PROTEIN_KINASE_DOM"/>
    <property type="match status" value="1"/>
</dbReference>
<dbReference type="VEuPathDB" id="VectorBase:LLONM1_004481"/>
<evidence type="ECO:0000256" key="15">
    <source>
        <dbReference type="PROSITE-ProRule" id="PRU10141"/>
    </source>
</evidence>
<dbReference type="EnsemblMetazoa" id="LLOJ002981-RA">
    <property type="protein sequence ID" value="LLOJ002981-PA"/>
    <property type="gene ID" value="LLOJ002981"/>
</dbReference>
<protein>
    <recommendedName>
        <fullName evidence="3">Serine/threonine-protein kinase ULK3</fullName>
        <ecNumber evidence="2">2.7.11.1</ecNumber>
    </recommendedName>
    <alternativeName>
        <fullName evidence="12">Unc-51-like kinase 3</fullName>
    </alternativeName>
</protein>
<dbReference type="GO" id="GO:0010506">
    <property type="term" value="P:regulation of autophagy"/>
    <property type="evidence" value="ECO:0007669"/>
    <property type="project" value="InterPro"/>
</dbReference>
<dbReference type="Gene3D" id="1.20.58.80">
    <property type="entry name" value="Phosphotransferase system, lactose/cellobiose-type IIA subunit"/>
    <property type="match status" value="2"/>
</dbReference>
<keyword evidence="6" id="KW-0808">Transferase</keyword>
<evidence type="ECO:0000256" key="12">
    <source>
        <dbReference type="ARBA" id="ARBA00032242"/>
    </source>
</evidence>
<dbReference type="GO" id="GO:0005524">
    <property type="term" value="F:ATP binding"/>
    <property type="evidence" value="ECO:0007669"/>
    <property type="project" value="UniProtKB-UniRule"/>
</dbReference>
<evidence type="ECO:0000256" key="7">
    <source>
        <dbReference type="ARBA" id="ARBA00022737"/>
    </source>
</evidence>
<reference evidence="20" key="1">
    <citation type="submission" date="2012-05" db="EMBL/GenBank/DDBJ databases">
        <title>Whole Genome Assembly of Lutzomyia longipalpis.</title>
        <authorList>
            <person name="Richards S."/>
            <person name="Qu C."/>
            <person name="Dillon R."/>
            <person name="Worley K."/>
            <person name="Scherer S."/>
            <person name="Batterton M."/>
            <person name="Taylor A."/>
            <person name="Hawes A."/>
            <person name="Hernandez B."/>
            <person name="Kovar C."/>
            <person name="Mandapat C."/>
            <person name="Pham C."/>
            <person name="Qu C."/>
            <person name="Jing C."/>
            <person name="Bess C."/>
            <person name="Bandaranaike D."/>
            <person name="Ngo D."/>
            <person name="Ongeri F."/>
            <person name="Arias F."/>
            <person name="Lara F."/>
            <person name="Weissenberger G."/>
            <person name="Kamau G."/>
            <person name="Han H."/>
            <person name="Shen H."/>
            <person name="Dinh H."/>
            <person name="Khalil I."/>
            <person name="Jones J."/>
            <person name="Shafer J."/>
            <person name="Jayaseelan J."/>
            <person name="Quiroz J."/>
            <person name="Blankenburg K."/>
            <person name="Nguyen L."/>
            <person name="Jackson L."/>
            <person name="Francisco L."/>
            <person name="Tang L.-Y."/>
            <person name="Pu L.-L."/>
            <person name="Perales L."/>
            <person name="Lorensuhewa L."/>
            <person name="Munidasa M."/>
            <person name="Coyle M."/>
            <person name="Taylor M."/>
            <person name="Puazo M."/>
            <person name="Firestine M."/>
            <person name="Scheel M."/>
            <person name="Javaid M."/>
            <person name="Wang M."/>
            <person name="Li M."/>
            <person name="Tabassum N."/>
            <person name="Saada N."/>
            <person name="Osuji N."/>
            <person name="Aqrawi P."/>
            <person name="Fu Q."/>
            <person name="Thornton R."/>
            <person name="Raj R."/>
            <person name="Goodspeed R."/>
            <person name="Mata R."/>
            <person name="Najjar R."/>
            <person name="Gubbala S."/>
            <person name="Lee S."/>
            <person name="Denson S."/>
            <person name="Patil S."/>
            <person name="Macmil S."/>
            <person name="Qi S."/>
            <person name="Matskevitch T."/>
            <person name="Palculict T."/>
            <person name="Mathew T."/>
            <person name="Vee V."/>
            <person name="Velamala V."/>
            <person name="Korchina V."/>
            <person name="Cai W."/>
            <person name="Liu W."/>
            <person name="Dai W."/>
            <person name="Zou X."/>
            <person name="Zhu Y."/>
            <person name="Zhang Y."/>
            <person name="Wu Y.-Q."/>
            <person name="Xin Y."/>
            <person name="Nazarath L."/>
            <person name="Kovar C."/>
            <person name="Han Y."/>
            <person name="Muzny D."/>
            <person name="Gibbs R."/>
        </authorList>
    </citation>
    <scope>NUCLEOTIDE SEQUENCE [LARGE SCALE GENOMIC DNA]</scope>
    <source>
        <strain evidence="20">Jacobina</strain>
    </source>
</reference>
<proteinExistence type="inferred from homology"/>
<keyword evidence="9 18" id="KW-0418">Kinase</keyword>
<dbReference type="GO" id="GO:0000045">
    <property type="term" value="P:autophagosome assembly"/>
    <property type="evidence" value="ECO:0007669"/>
    <property type="project" value="TreeGrafter"/>
</dbReference>
<dbReference type="Pfam" id="PF04212">
    <property type="entry name" value="MIT"/>
    <property type="match status" value="2"/>
</dbReference>
<feature type="domain" description="Protein kinase" evidence="17">
    <location>
        <begin position="12"/>
        <end position="267"/>
    </location>
</feature>
<dbReference type="Pfam" id="PF00069">
    <property type="entry name" value="Pkinase"/>
    <property type="match status" value="1"/>
</dbReference>
<keyword evidence="10 15" id="KW-0067">ATP-binding</keyword>
<dbReference type="SUPFAM" id="SSF116846">
    <property type="entry name" value="MIT domain"/>
    <property type="match status" value="2"/>
</dbReference>